<feature type="coiled-coil region" evidence="1">
    <location>
        <begin position="122"/>
        <end position="181"/>
    </location>
</feature>
<evidence type="ECO:0000313" key="3">
    <source>
        <dbReference type="Proteomes" id="UP000076482"/>
    </source>
</evidence>
<accession>A0A162PC52</accession>
<proteinExistence type="predicted"/>
<dbReference type="EMBL" id="LJKE01000022">
    <property type="protein sequence ID" value="KZD70926.1"/>
    <property type="molecule type" value="Genomic_DNA"/>
</dbReference>
<sequence>MTSEMKERVNKWVENQCELLGLKQEEFIESHFLDVFAKELEESDKVSADIKRHFSSDMSKLTDALSSIRFIFLSQMEAIAVEKNNWEQQMNVLQQQKTQEINGLKDIIKVREEELGNVQREKATLLEDIDAKQELINQFEEVKVLKDKEINTLTNRNEEVKKLKDREIASLTKQLEESKDTYRDDTSKLNQQIVGLSEELTEMKPVIKENAVLKENNIKLQSTNETLENKMKEQQKKHEYELQQLKGTHQTQVDRMKTECSNRVEKEVLAKEKESLKETKELYAMIEKIRAEKDQMRTNFDSEMKALIKKHELETKKHSK</sequence>
<dbReference type="AlphaFoldDB" id="A0A162PC52"/>
<dbReference type="PATRIC" id="fig|1396.535.peg.4824"/>
<gene>
    <name evidence="2" type="ORF">B4088_0982</name>
</gene>
<name>A0A162PC52_BACCE</name>
<feature type="coiled-coil region" evidence="1">
    <location>
        <begin position="210"/>
        <end position="244"/>
    </location>
</feature>
<comment type="caution">
    <text evidence="2">The sequence shown here is derived from an EMBL/GenBank/DDBJ whole genome shotgun (WGS) entry which is preliminary data.</text>
</comment>
<reference evidence="2 3" key="1">
    <citation type="submission" date="2015-09" db="EMBL/GenBank/DDBJ databases">
        <title>Bacillus cereus food isolates.</title>
        <authorList>
            <person name="Boekhorst J."/>
        </authorList>
    </citation>
    <scope>NUCLEOTIDE SEQUENCE [LARGE SCALE GENOMIC DNA]</scope>
    <source>
        <strain evidence="2 3">B4088</strain>
    </source>
</reference>
<evidence type="ECO:0000313" key="2">
    <source>
        <dbReference type="EMBL" id="KZD70926.1"/>
    </source>
</evidence>
<dbReference type="Proteomes" id="UP000076482">
    <property type="component" value="Unassembled WGS sequence"/>
</dbReference>
<protein>
    <submittedName>
        <fullName evidence="2">Uncharacterized protein</fullName>
    </submittedName>
</protein>
<keyword evidence="1" id="KW-0175">Coiled coil</keyword>
<evidence type="ECO:0000256" key="1">
    <source>
        <dbReference type="SAM" id="Coils"/>
    </source>
</evidence>
<organism evidence="2 3">
    <name type="scientific">Bacillus cereus</name>
    <dbReference type="NCBI Taxonomy" id="1396"/>
    <lineage>
        <taxon>Bacteria</taxon>
        <taxon>Bacillati</taxon>
        <taxon>Bacillota</taxon>
        <taxon>Bacilli</taxon>
        <taxon>Bacillales</taxon>
        <taxon>Bacillaceae</taxon>
        <taxon>Bacillus</taxon>
        <taxon>Bacillus cereus group</taxon>
    </lineage>
</organism>